<dbReference type="InterPro" id="IPR013325">
    <property type="entry name" value="RNA_pol_sigma_r2"/>
</dbReference>
<dbReference type="SUPFAM" id="SSF88946">
    <property type="entry name" value="Sigma2 domain of RNA polymerase sigma factors"/>
    <property type="match status" value="1"/>
</dbReference>
<dbReference type="GO" id="GO:0006352">
    <property type="term" value="P:DNA-templated transcription initiation"/>
    <property type="evidence" value="ECO:0007669"/>
    <property type="project" value="InterPro"/>
</dbReference>
<dbReference type="SUPFAM" id="SSF88659">
    <property type="entry name" value="Sigma3 and sigma4 domains of RNA polymerase sigma factors"/>
    <property type="match status" value="1"/>
</dbReference>
<proteinExistence type="inferred from homology"/>
<reference evidence="7 8" key="1">
    <citation type="submission" date="2019-03" db="EMBL/GenBank/DDBJ databases">
        <title>Genomic Encyclopedia of Archaeal and Bacterial Type Strains, Phase II (KMG-II): from individual species to whole genera.</title>
        <authorList>
            <person name="Goeker M."/>
        </authorList>
    </citation>
    <scope>NUCLEOTIDE SEQUENCE [LARGE SCALE GENOMIC DNA]</scope>
    <source>
        <strain evidence="7 8">DSM 18435</strain>
    </source>
</reference>
<dbReference type="PANTHER" id="PTHR43133">
    <property type="entry name" value="RNA POLYMERASE ECF-TYPE SIGMA FACTO"/>
    <property type="match status" value="1"/>
</dbReference>
<name>A0A4R6TMG5_9FLAO</name>
<dbReference type="InterPro" id="IPR039425">
    <property type="entry name" value="RNA_pol_sigma-70-like"/>
</dbReference>
<dbReference type="Pfam" id="PF04542">
    <property type="entry name" value="Sigma70_r2"/>
    <property type="match status" value="1"/>
</dbReference>
<gene>
    <name evidence="7" type="ORF">CLV82_0053</name>
</gene>
<evidence type="ECO:0000313" key="7">
    <source>
        <dbReference type="EMBL" id="TDQ32230.1"/>
    </source>
</evidence>
<sequence length="177" mass="20392">MTTEEITFLYRDRVYYFLLKQLGDAEAAMDILQETFLKVHHKLGQLKDPEKLESWFFQVARNTMKDHLSREARLVAAIDPGSGNSIEREPEPCCFDRFIRELPPGYRESIELVYIQGKKQQEASESLGISLPNIKARIRRAKNMLKDKFADCCGYDLNEEGKLIGEADCRQCNQVIG</sequence>
<evidence type="ECO:0000256" key="2">
    <source>
        <dbReference type="ARBA" id="ARBA00023015"/>
    </source>
</evidence>
<dbReference type="InterPro" id="IPR014284">
    <property type="entry name" value="RNA_pol_sigma-70_dom"/>
</dbReference>
<keyword evidence="2" id="KW-0805">Transcription regulation</keyword>
<dbReference type="InterPro" id="IPR013249">
    <property type="entry name" value="RNA_pol_sigma70_r4_t2"/>
</dbReference>
<dbReference type="NCBIfam" id="TIGR02937">
    <property type="entry name" value="sigma70-ECF"/>
    <property type="match status" value="1"/>
</dbReference>
<keyword evidence="3" id="KW-0731">Sigma factor</keyword>
<dbReference type="GO" id="GO:0003677">
    <property type="term" value="F:DNA binding"/>
    <property type="evidence" value="ECO:0007669"/>
    <property type="project" value="InterPro"/>
</dbReference>
<comment type="similarity">
    <text evidence="1">Belongs to the sigma-70 factor family. ECF subfamily.</text>
</comment>
<dbReference type="InterPro" id="IPR007627">
    <property type="entry name" value="RNA_pol_sigma70_r2"/>
</dbReference>
<dbReference type="Gene3D" id="1.10.1740.10">
    <property type="match status" value="1"/>
</dbReference>
<dbReference type="Gene3D" id="1.10.10.10">
    <property type="entry name" value="Winged helix-like DNA-binding domain superfamily/Winged helix DNA-binding domain"/>
    <property type="match status" value="1"/>
</dbReference>
<dbReference type="InterPro" id="IPR013324">
    <property type="entry name" value="RNA_pol_sigma_r3/r4-like"/>
</dbReference>
<keyword evidence="4" id="KW-0804">Transcription</keyword>
<organism evidence="7 8">
    <name type="scientific">Zeaxanthinibacter enoshimensis</name>
    <dbReference type="NCBI Taxonomy" id="392009"/>
    <lineage>
        <taxon>Bacteria</taxon>
        <taxon>Pseudomonadati</taxon>
        <taxon>Bacteroidota</taxon>
        <taxon>Flavobacteriia</taxon>
        <taxon>Flavobacteriales</taxon>
        <taxon>Flavobacteriaceae</taxon>
        <taxon>Zeaxanthinibacter</taxon>
    </lineage>
</organism>
<protein>
    <submittedName>
        <fullName evidence="7">RNA polymerase sigma-70 factor (ECF subfamily)</fullName>
    </submittedName>
</protein>
<accession>A0A4R6TMG5</accession>
<evidence type="ECO:0000256" key="1">
    <source>
        <dbReference type="ARBA" id="ARBA00010641"/>
    </source>
</evidence>
<dbReference type="GO" id="GO:0016987">
    <property type="term" value="F:sigma factor activity"/>
    <property type="evidence" value="ECO:0007669"/>
    <property type="project" value="UniProtKB-KW"/>
</dbReference>
<evidence type="ECO:0000313" key="8">
    <source>
        <dbReference type="Proteomes" id="UP000295468"/>
    </source>
</evidence>
<dbReference type="Pfam" id="PF08281">
    <property type="entry name" value="Sigma70_r4_2"/>
    <property type="match status" value="1"/>
</dbReference>
<evidence type="ECO:0000259" key="5">
    <source>
        <dbReference type="Pfam" id="PF04542"/>
    </source>
</evidence>
<evidence type="ECO:0000256" key="4">
    <source>
        <dbReference type="ARBA" id="ARBA00023163"/>
    </source>
</evidence>
<dbReference type="InterPro" id="IPR036388">
    <property type="entry name" value="WH-like_DNA-bd_sf"/>
</dbReference>
<dbReference type="AlphaFoldDB" id="A0A4R6TMG5"/>
<feature type="domain" description="RNA polymerase sigma factor 70 region 4 type 2" evidence="6">
    <location>
        <begin position="94"/>
        <end position="144"/>
    </location>
</feature>
<evidence type="ECO:0000256" key="3">
    <source>
        <dbReference type="ARBA" id="ARBA00023082"/>
    </source>
</evidence>
<dbReference type="EMBL" id="SNYI01000001">
    <property type="protein sequence ID" value="TDQ32230.1"/>
    <property type="molecule type" value="Genomic_DNA"/>
</dbReference>
<dbReference type="RefSeq" id="WP_133642310.1">
    <property type="nucleotide sequence ID" value="NZ_SNYI01000001.1"/>
</dbReference>
<keyword evidence="8" id="KW-1185">Reference proteome</keyword>
<evidence type="ECO:0000259" key="6">
    <source>
        <dbReference type="Pfam" id="PF08281"/>
    </source>
</evidence>
<dbReference type="PANTHER" id="PTHR43133:SF62">
    <property type="entry name" value="RNA POLYMERASE SIGMA FACTOR SIGZ"/>
    <property type="match status" value="1"/>
</dbReference>
<feature type="domain" description="RNA polymerase sigma-70 region 2" evidence="5">
    <location>
        <begin position="10"/>
        <end position="73"/>
    </location>
</feature>
<comment type="caution">
    <text evidence="7">The sequence shown here is derived from an EMBL/GenBank/DDBJ whole genome shotgun (WGS) entry which is preliminary data.</text>
</comment>
<dbReference type="OrthoDB" id="9795666at2"/>
<dbReference type="Proteomes" id="UP000295468">
    <property type="component" value="Unassembled WGS sequence"/>
</dbReference>